<evidence type="ECO:0000313" key="8">
    <source>
        <dbReference type="EMBL" id="KAF2397459.1"/>
    </source>
</evidence>
<feature type="region of interest" description="Disordered" evidence="5">
    <location>
        <begin position="27"/>
        <end position="46"/>
    </location>
</feature>
<evidence type="ECO:0000256" key="4">
    <source>
        <dbReference type="ARBA" id="ARBA00023054"/>
    </source>
</evidence>
<feature type="region of interest" description="Disordered" evidence="5">
    <location>
        <begin position="202"/>
        <end position="225"/>
    </location>
</feature>
<dbReference type="EMBL" id="ML996703">
    <property type="protein sequence ID" value="KAF2397459.1"/>
    <property type="molecule type" value="Genomic_DNA"/>
</dbReference>
<evidence type="ECO:0000259" key="6">
    <source>
        <dbReference type="Pfam" id="PF07393"/>
    </source>
</evidence>
<feature type="non-terminal residue" evidence="8">
    <location>
        <position position="1"/>
    </location>
</feature>
<accession>A0A6G1HNN9</accession>
<dbReference type="InterPro" id="IPR048627">
    <property type="entry name" value="Sec10_HB"/>
</dbReference>
<dbReference type="InterPro" id="IPR048625">
    <property type="entry name" value="Sec10_N"/>
</dbReference>
<dbReference type="GO" id="GO:0006887">
    <property type="term" value="P:exocytosis"/>
    <property type="evidence" value="ECO:0007669"/>
    <property type="project" value="UniProtKB-KW"/>
</dbReference>
<dbReference type="Pfam" id="PF20667">
    <property type="entry name" value="Sec10_N"/>
    <property type="match status" value="1"/>
</dbReference>
<evidence type="ECO:0000256" key="3">
    <source>
        <dbReference type="ARBA" id="ARBA00022483"/>
    </source>
</evidence>
<proteinExistence type="inferred from homology"/>
<feature type="domain" description="Exocyst complex component Sec10 N-terminal" evidence="7">
    <location>
        <begin position="46"/>
        <end position="174"/>
    </location>
</feature>
<protein>
    <submittedName>
        <fullName evidence="8">Exocyst complex component Sec10</fullName>
    </submittedName>
</protein>
<dbReference type="Pfam" id="PF07393">
    <property type="entry name" value="Sec10_HB"/>
    <property type="match status" value="1"/>
</dbReference>
<dbReference type="InterPro" id="IPR009976">
    <property type="entry name" value="Sec10-like"/>
</dbReference>
<organism evidence="8 9">
    <name type="scientific">Trichodelitschia bisporula</name>
    <dbReference type="NCBI Taxonomy" id="703511"/>
    <lineage>
        <taxon>Eukaryota</taxon>
        <taxon>Fungi</taxon>
        <taxon>Dikarya</taxon>
        <taxon>Ascomycota</taxon>
        <taxon>Pezizomycotina</taxon>
        <taxon>Dothideomycetes</taxon>
        <taxon>Dothideomycetes incertae sedis</taxon>
        <taxon>Phaeotrichales</taxon>
        <taxon>Phaeotrichaceae</taxon>
        <taxon>Trichodelitschia</taxon>
    </lineage>
</organism>
<keyword evidence="4" id="KW-0175">Coiled coil</keyword>
<sequence length="838" mass="91899">SPLFSTNTEQRNDFIVKDFVETLSDSAVPASRRSLPSQTAPSAFDPKPLIRTFEAALSHLGSLSEDLASNENELSASVRRAEAQHNSNAAELGAKLDQAIESFNALDSTLNGPVEEYSRGEDKGGDGGGALALRIGERLEELERQRQRAQDAKFLIQCWLDVSEKGSLSVLEDMRRLGGSDGKVKCAAIARQLLRISGRLGPETRGTNGYGGEARNGNGAPTGRGARETIEKFLESLEKDLLKQFDDHYRKQNFDGMKECATALRDFGEGASVMGMFVNQHNFFIDRSQLVTEEVAGDSETWERIADPDAEPPGVEPGLQALIDEVKLVVQEESFIIKRAFPFYEEVLARFVQRVFQQSIQQRLESVLEKADSISSLAFLRALQSSRNCISTLVDDLKAHGLTEHPEPASSLITSTLDQQLDDLFVPYLMGSSYIEREKKSLEELYSSLLFKFTTYHQSKRKKMPTTYFDRLGQRGAQLMASAREAYMDRLDSADLPASQKAMLIRIAGLKDADTKEEKTEIEVTEEDGHLSLPNAKRMLKWLAEGVGRSLELSGGIETPKDVHALLALLLTHMGDIYLDTALDAAADLAGAQEAAKTEPDLSYLPPLRTAVQVLHLLQTSISTMLAPLASPNLTIRRDIDKAAQTTLTSLEGKISTILHRALDAALAWTARLLAAQKRTDFRPRDEDLAGAIEALQTQTCLAIYTFLGRAHGAARAAIDGPNLTAWAAELATGLRALLLEHLRRFSVSLTGGLIVSKDVTKYAELVRGWGLQGTGFEEEGGMEVLVEVANLFVIGPEALRERLMKGGGVEEVGELRRFVERREDVGSVGVQAVLNGL</sequence>
<dbReference type="PANTHER" id="PTHR12100">
    <property type="entry name" value="SEC10"/>
    <property type="match status" value="1"/>
</dbReference>
<evidence type="ECO:0000313" key="9">
    <source>
        <dbReference type="Proteomes" id="UP000799640"/>
    </source>
</evidence>
<reference evidence="8" key="1">
    <citation type="journal article" date="2020" name="Stud. Mycol.">
        <title>101 Dothideomycetes genomes: a test case for predicting lifestyles and emergence of pathogens.</title>
        <authorList>
            <person name="Haridas S."/>
            <person name="Albert R."/>
            <person name="Binder M."/>
            <person name="Bloem J."/>
            <person name="Labutti K."/>
            <person name="Salamov A."/>
            <person name="Andreopoulos B."/>
            <person name="Baker S."/>
            <person name="Barry K."/>
            <person name="Bills G."/>
            <person name="Bluhm B."/>
            <person name="Cannon C."/>
            <person name="Castanera R."/>
            <person name="Culley D."/>
            <person name="Daum C."/>
            <person name="Ezra D."/>
            <person name="Gonzalez J."/>
            <person name="Henrissat B."/>
            <person name="Kuo A."/>
            <person name="Liang C."/>
            <person name="Lipzen A."/>
            <person name="Lutzoni F."/>
            <person name="Magnuson J."/>
            <person name="Mondo S."/>
            <person name="Nolan M."/>
            <person name="Ohm R."/>
            <person name="Pangilinan J."/>
            <person name="Park H.-J."/>
            <person name="Ramirez L."/>
            <person name="Alfaro M."/>
            <person name="Sun H."/>
            <person name="Tritt A."/>
            <person name="Yoshinaga Y."/>
            <person name="Zwiers L.-H."/>
            <person name="Turgeon B."/>
            <person name="Goodwin S."/>
            <person name="Spatafora J."/>
            <person name="Crous P."/>
            <person name="Grigoriev I."/>
        </authorList>
    </citation>
    <scope>NUCLEOTIDE SEQUENCE</scope>
    <source>
        <strain evidence="8">CBS 262.69</strain>
    </source>
</reference>
<keyword evidence="2" id="KW-0813">Transport</keyword>
<keyword evidence="3" id="KW-0268">Exocytosis</keyword>
<dbReference type="AlphaFoldDB" id="A0A6G1HNN9"/>
<dbReference type="Proteomes" id="UP000799640">
    <property type="component" value="Unassembled WGS sequence"/>
</dbReference>
<evidence type="ECO:0000256" key="1">
    <source>
        <dbReference type="ARBA" id="ARBA00006572"/>
    </source>
</evidence>
<feature type="domain" description="Exocyst complex component Sec10-like alpha-helical bundle" evidence="6">
    <location>
        <begin position="185"/>
        <end position="832"/>
    </location>
</feature>
<comment type="similarity">
    <text evidence="1">Belongs to the SEC10 family.</text>
</comment>
<dbReference type="OrthoDB" id="125856at2759"/>
<evidence type="ECO:0000259" key="7">
    <source>
        <dbReference type="Pfam" id="PF20667"/>
    </source>
</evidence>
<gene>
    <name evidence="8" type="ORF">EJ06DRAFT_566303</name>
</gene>
<evidence type="ECO:0000256" key="2">
    <source>
        <dbReference type="ARBA" id="ARBA00022448"/>
    </source>
</evidence>
<keyword evidence="9" id="KW-1185">Reference proteome</keyword>
<dbReference type="PANTHER" id="PTHR12100:SF0">
    <property type="entry name" value="EXOCYST COMPLEX COMPONENT 5"/>
    <property type="match status" value="1"/>
</dbReference>
<dbReference type="GO" id="GO:0006893">
    <property type="term" value="P:Golgi to plasma membrane transport"/>
    <property type="evidence" value="ECO:0007669"/>
    <property type="project" value="TreeGrafter"/>
</dbReference>
<name>A0A6G1HNN9_9PEZI</name>
<dbReference type="GO" id="GO:0000145">
    <property type="term" value="C:exocyst"/>
    <property type="evidence" value="ECO:0007669"/>
    <property type="project" value="TreeGrafter"/>
</dbReference>
<evidence type="ECO:0000256" key="5">
    <source>
        <dbReference type="SAM" id="MobiDB-lite"/>
    </source>
</evidence>